<dbReference type="SUPFAM" id="SSF143212">
    <property type="entry name" value="Rv2632c-like"/>
    <property type="match status" value="1"/>
</dbReference>
<sequence length="100" mass="11008">MSHTAEWKVRLYLFEADQTTKARLELDTGTNKLTGHGTARCAPQDKDVPEIGDELAVARAMENLAKQLKRTAYGDMQAVGAASHEESPKPYSGWLDMEAS</sequence>
<dbReference type="InterPro" id="IPR038070">
    <property type="entry name" value="Rv2632c-like_sf"/>
</dbReference>
<name>A0ABS8DYY9_9ACTN</name>
<keyword evidence="3" id="KW-1185">Reference proteome</keyword>
<dbReference type="Gene3D" id="3.30.160.240">
    <property type="entry name" value="Rv1738"/>
    <property type="match status" value="1"/>
</dbReference>
<dbReference type="EMBL" id="JAINUL010000001">
    <property type="protein sequence ID" value="MCC0094068.1"/>
    <property type="molecule type" value="Genomic_DNA"/>
</dbReference>
<gene>
    <name evidence="2" type="ORF">K7B10_04535</name>
</gene>
<evidence type="ECO:0000256" key="1">
    <source>
        <dbReference type="SAM" id="MobiDB-lite"/>
    </source>
</evidence>
<comment type="caution">
    <text evidence="2">The sequence shown here is derived from an EMBL/GenBank/DDBJ whole genome shotgun (WGS) entry which is preliminary data.</text>
</comment>
<protein>
    <submittedName>
        <fullName evidence="2">DUF1876 domain-containing protein</fullName>
    </submittedName>
</protein>
<proteinExistence type="predicted"/>
<dbReference type="InterPro" id="IPR015057">
    <property type="entry name" value="Rv2632c-like"/>
</dbReference>
<accession>A0ABS8DYY9</accession>
<dbReference type="Proteomes" id="UP001520654">
    <property type="component" value="Unassembled WGS sequence"/>
</dbReference>
<evidence type="ECO:0000313" key="3">
    <source>
        <dbReference type="Proteomes" id="UP001520654"/>
    </source>
</evidence>
<dbReference type="Pfam" id="PF08962">
    <property type="entry name" value="Rv2632c-like"/>
    <property type="match status" value="1"/>
</dbReference>
<evidence type="ECO:0000313" key="2">
    <source>
        <dbReference type="EMBL" id="MCC0094068.1"/>
    </source>
</evidence>
<feature type="region of interest" description="Disordered" evidence="1">
    <location>
        <begin position="79"/>
        <end position="100"/>
    </location>
</feature>
<dbReference type="RefSeq" id="WP_229334657.1">
    <property type="nucleotide sequence ID" value="NZ_JAINUL010000001.1"/>
</dbReference>
<organism evidence="2 3">
    <name type="scientific">Streptomyces flavotricini</name>
    <dbReference type="NCBI Taxonomy" id="66888"/>
    <lineage>
        <taxon>Bacteria</taxon>
        <taxon>Bacillati</taxon>
        <taxon>Actinomycetota</taxon>
        <taxon>Actinomycetes</taxon>
        <taxon>Kitasatosporales</taxon>
        <taxon>Streptomycetaceae</taxon>
        <taxon>Streptomyces</taxon>
    </lineage>
</organism>
<reference evidence="2 3" key="1">
    <citation type="submission" date="2021-08" db="EMBL/GenBank/DDBJ databases">
        <title>Genomic Architecture of Streptomyces flavotricini NGL1 and Streptomyces erythrochromogenes HMS4 With Differential Plant Beneficial attributes and laccase production capabilities.</title>
        <authorList>
            <person name="Salwan R."/>
            <person name="Kaur R."/>
            <person name="Sharma V."/>
        </authorList>
    </citation>
    <scope>NUCLEOTIDE SEQUENCE [LARGE SCALE GENOMIC DNA]</scope>
    <source>
        <strain evidence="2 3">NGL1</strain>
    </source>
</reference>